<dbReference type="AlphaFoldDB" id="A0A5A9PKN9"/>
<keyword evidence="2" id="KW-1185">Reference proteome</keyword>
<organism evidence="1 2">
    <name type="scientific">Triplophysa tibetana</name>
    <dbReference type="NCBI Taxonomy" id="1572043"/>
    <lineage>
        <taxon>Eukaryota</taxon>
        <taxon>Metazoa</taxon>
        <taxon>Chordata</taxon>
        <taxon>Craniata</taxon>
        <taxon>Vertebrata</taxon>
        <taxon>Euteleostomi</taxon>
        <taxon>Actinopterygii</taxon>
        <taxon>Neopterygii</taxon>
        <taxon>Teleostei</taxon>
        <taxon>Ostariophysi</taxon>
        <taxon>Cypriniformes</taxon>
        <taxon>Nemacheilidae</taxon>
        <taxon>Triplophysa</taxon>
    </lineage>
</organism>
<accession>A0A5A9PKN9</accession>
<gene>
    <name evidence="1" type="ORF">E1301_Tti021655</name>
</gene>
<reference evidence="1 2" key="1">
    <citation type="journal article" date="2019" name="Mol. Ecol. Resour.">
        <title>Chromosome-level genome assembly of Triplophysa tibetana, a fish adapted to the harsh high-altitude environment of the Tibetan Plateau.</title>
        <authorList>
            <person name="Yang X."/>
            <person name="Liu H."/>
            <person name="Ma Z."/>
            <person name="Zou Y."/>
            <person name="Zou M."/>
            <person name="Mao Y."/>
            <person name="Li X."/>
            <person name="Wang H."/>
            <person name="Chen T."/>
            <person name="Wang W."/>
            <person name="Yang R."/>
        </authorList>
    </citation>
    <scope>NUCLEOTIDE SEQUENCE [LARGE SCALE GENOMIC DNA]</scope>
    <source>
        <strain evidence="1">TTIB1903HZAU</strain>
        <tissue evidence="1">Muscle</tissue>
    </source>
</reference>
<name>A0A5A9PKN9_9TELE</name>
<comment type="caution">
    <text evidence="1">The sequence shown here is derived from an EMBL/GenBank/DDBJ whole genome shotgun (WGS) entry which is preliminary data.</text>
</comment>
<protein>
    <submittedName>
        <fullName evidence="1">Uncharacterized protein</fullName>
    </submittedName>
</protein>
<sequence>MNTWIEEVKEIILRALPTMSSDILEQIISNLQSCGLQCKDDLKYVQQEDLSNMLPVIQVRKLLQMFKSETEMFILDLEVASDPSACSSSVTLDLEAVPGPSACSSSSSLSSATCGLSHLTSHSETARPNPNSTQMSGISKMWPETFQVPWDKMPSEIRSAISAEKRPKPAERWQMVRILVDEMRRFELCPTRAQCLTVCQKIVREYPNSFGDKFPSGLLIGGGYTSLLLQVKARVENVNRESSIVCHRAKPNTGCKRAPTDIYGCVRFGPQLPSEETADTIETKRQRQVDIYSREGNAGVEKEEVRKLMETSFCLLRQQINSTPAPSVEEISSLWPYLFHQMSICAHFQLLTDIDTVNAFEMSIKECGKAIIEYFRNGSKNEKMKTVLSQADNTEMAHLLINLLLSHFQEHEDGLVLHADVAASSSDVEKTLNLPGSPRLILLDAGKDERSISEHLRAMKVETEKLRPNIELLKEKLALIKCYQRNFVSNHSTDETLSEFLCFRLAKIKLLWIMRDHTSVDVDKQLPVQLSVMAPRVFEREI</sequence>
<dbReference type="Proteomes" id="UP000324632">
    <property type="component" value="Chromosome 3"/>
</dbReference>
<dbReference type="EMBL" id="SOYY01000003">
    <property type="protein sequence ID" value="KAA0722934.1"/>
    <property type="molecule type" value="Genomic_DNA"/>
</dbReference>
<dbReference type="PANTHER" id="PTHR31025:SF30">
    <property type="entry name" value="SI:DKEY-15H8.17"/>
    <property type="match status" value="1"/>
</dbReference>
<proteinExistence type="predicted"/>
<evidence type="ECO:0000313" key="1">
    <source>
        <dbReference type="EMBL" id="KAA0722934.1"/>
    </source>
</evidence>
<dbReference type="PANTHER" id="PTHR31025">
    <property type="entry name" value="SI:CH211-196P9.1-RELATED"/>
    <property type="match status" value="1"/>
</dbReference>
<evidence type="ECO:0000313" key="2">
    <source>
        <dbReference type="Proteomes" id="UP000324632"/>
    </source>
</evidence>